<comment type="caution">
    <text evidence="1">The sequence shown here is derived from an EMBL/GenBank/DDBJ whole genome shotgun (WGS) entry which is preliminary data.</text>
</comment>
<dbReference type="EMBL" id="JACHHH010000001">
    <property type="protein sequence ID" value="MBB6040197.1"/>
    <property type="molecule type" value="Genomic_DNA"/>
</dbReference>
<dbReference type="InterPro" id="IPR011697">
    <property type="entry name" value="Peptidase_C26"/>
</dbReference>
<dbReference type="Pfam" id="PF07722">
    <property type="entry name" value="Peptidase_C26"/>
    <property type="match status" value="1"/>
</dbReference>
<keyword evidence="1" id="KW-0378">Hydrolase</keyword>
<dbReference type="GeneID" id="85013732"/>
<gene>
    <name evidence="1" type="ORF">HNQ46_000158</name>
</gene>
<name>A0A7W9SDT7_9FIRM</name>
<dbReference type="SUPFAM" id="SSF52317">
    <property type="entry name" value="Class I glutamine amidotransferase-like"/>
    <property type="match status" value="1"/>
</dbReference>
<sequence length="229" mass="26098">MKIIGIVPPSRLRETENPYEDNAIFHELYTKRVEEAGGIPIGIIGVDGTVKEEALALCDAFLLCGGKRIFPYHFQVIAHALKTGKKLLGVCLGMQAIHSYFIAKEEQRNRPGKSILEVYEEMKKERYFFVEPVEGHWKCNPNRGEEHLVKQEIRIIEDSALRKHFPGDRIQGASMHRYRITKPAEDIRAVAFAEDGGIEGIEYGEKMLGIQFHPEIDQSFPGIFRFLTN</sequence>
<dbReference type="AlphaFoldDB" id="A0A7W9SDT7"/>
<evidence type="ECO:0000313" key="1">
    <source>
        <dbReference type="EMBL" id="MBB6040197.1"/>
    </source>
</evidence>
<protein>
    <submittedName>
        <fullName evidence="1">Gamma-glutamyl-gamma-aminobutyrate hydrolase PuuD</fullName>
    </submittedName>
</protein>
<proteinExistence type="predicted"/>
<evidence type="ECO:0000313" key="2">
    <source>
        <dbReference type="Proteomes" id="UP000522163"/>
    </source>
</evidence>
<accession>A0A7W9SDT7</accession>
<dbReference type="Gene3D" id="3.40.50.880">
    <property type="match status" value="1"/>
</dbReference>
<dbReference type="Proteomes" id="UP000522163">
    <property type="component" value="Unassembled WGS sequence"/>
</dbReference>
<dbReference type="InterPro" id="IPR029062">
    <property type="entry name" value="Class_I_gatase-like"/>
</dbReference>
<dbReference type="GO" id="GO:0016787">
    <property type="term" value="F:hydrolase activity"/>
    <property type="evidence" value="ECO:0007669"/>
    <property type="project" value="UniProtKB-KW"/>
</dbReference>
<organism evidence="1 2">
    <name type="scientific">Oribacterium sinus</name>
    <dbReference type="NCBI Taxonomy" id="237576"/>
    <lineage>
        <taxon>Bacteria</taxon>
        <taxon>Bacillati</taxon>
        <taxon>Bacillota</taxon>
        <taxon>Clostridia</taxon>
        <taxon>Lachnospirales</taxon>
        <taxon>Lachnospiraceae</taxon>
        <taxon>Oribacterium</taxon>
    </lineage>
</organism>
<reference evidence="1 2" key="1">
    <citation type="submission" date="2020-08" db="EMBL/GenBank/DDBJ databases">
        <title>Genomic Encyclopedia of Type Strains, Phase IV (KMG-IV): sequencing the most valuable type-strain genomes for metagenomic binning, comparative biology and taxonomic classification.</title>
        <authorList>
            <person name="Goeker M."/>
        </authorList>
    </citation>
    <scope>NUCLEOTIDE SEQUENCE [LARGE SCALE GENOMIC DNA]</scope>
    <source>
        <strain evidence="1 2">DSM 17245</strain>
    </source>
</reference>
<dbReference type="RefSeq" id="WP_183681687.1">
    <property type="nucleotide sequence ID" value="NZ_CAUQUA010000010.1"/>
</dbReference>
<dbReference type="PROSITE" id="PS51273">
    <property type="entry name" value="GATASE_TYPE_1"/>
    <property type="match status" value="1"/>
</dbReference>